<evidence type="ECO:0000256" key="2">
    <source>
        <dbReference type="ARBA" id="ARBA00023125"/>
    </source>
</evidence>
<dbReference type="GO" id="GO:0003700">
    <property type="term" value="F:DNA-binding transcription factor activity"/>
    <property type="evidence" value="ECO:0007669"/>
    <property type="project" value="InterPro"/>
</dbReference>
<reference evidence="5 6" key="1">
    <citation type="submission" date="2013-09" db="EMBL/GenBank/DDBJ databases">
        <title>Whole genome shotgun sequence of Novosphingobium tardaugens NBRC 16725.</title>
        <authorList>
            <person name="Isaki S."/>
            <person name="Hosoyama A."/>
            <person name="Tsuchikane K."/>
            <person name="Katsumata H."/>
            <person name="Ando Y."/>
            <person name="Yamazaki S."/>
            <person name="Fujita N."/>
        </authorList>
    </citation>
    <scope>NUCLEOTIDE SEQUENCE [LARGE SCALE GENOMIC DNA]</scope>
    <source>
        <strain evidence="5 6">NBRC 16725</strain>
    </source>
</reference>
<evidence type="ECO:0000256" key="3">
    <source>
        <dbReference type="ARBA" id="ARBA00023163"/>
    </source>
</evidence>
<dbReference type="RefSeq" id="WP_021691329.1">
    <property type="nucleotide sequence ID" value="NZ_BASZ01000009.1"/>
</dbReference>
<dbReference type="AlphaFoldDB" id="U2YAQ5"/>
<evidence type="ECO:0000256" key="1">
    <source>
        <dbReference type="ARBA" id="ARBA00023015"/>
    </source>
</evidence>
<dbReference type="Pfam" id="PF12833">
    <property type="entry name" value="HTH_18"/>
    <property type="match status" value="1"/>
</dbReference>
<organism evidence="5 6">
    <name type="scientific">Caenibius tardaugens NBRC 16725</name>
    <dbReference type="NCBI Taxonomy" id="1219035"/>
    <lineage>
        <taxon>Bacteria</taxon>
        <taxon>Pseudomonadati</taxon>
        <taxon>Pseudomonadota</taxon>
        <taxon>Alphaproteobacteria</taxon>
        <taxon>Sphingomonadales</taxon>
        <taxon>Erythrobacteraceae</taxon>
        <taxon>Caenibius</taxon>
    </lineage>
</organism>
<proteinExistence type="predicted"/>
<keyword evidence="3" id="KW-0804">Transcription</keyword>
<dbReference type="InterPro" id="IPR032687">
    <property type="entry name" value="AraC-type_N"/>
</dbReference>
<evidence type="ECO:0000313" key="6">
    <source>
        <dbReference type="Proteomes" id="UP000016568"/>
    </source>
</evidence>
<dbReference type="Pfam" id="PF12625">
    <property type="entry name" value="Arabinose_bd"/>
    <property type="match status" value="1"/>
</dbReference>
<dbReference type="InterPro" id="IPR009057">
    <property type="entry name" value="Homeodomain-like_sf"/>
</dbReference>
<comment type="caution">
    <text evidence="5">The sequence shown here is derived from an EMBL/GenBank/DDBJ whole genome shotgun (WGS) entry which is preliminary data.</text>
</comment>
<gene>
    <name evidence="5" type="ORF">NT2_09_01190</name>
</gene>
<feature type="domain" description="HTH araC/xylS-type" evidence="4">
    <location>
        <begin position="248"/>
        <end position="348"/>
    </location>
</feature>
<accession>U2YAQ5</accession>
<dbReference type="GO" id="GO:0005829">
    <property type="term" value="C:cytosol"/>
    <property type="evidence" value="ECO:0007669"/>
    <property type="project" value="TreeGrafter"/>
</dbReference>
<dbReference type="SUPFAM" id="SSF46689">
    <property type="entry name" value="Homeodomain-like"/>
    <property type="match status" value="1"/>
</dbReference>
<evidence type="ECO:0000313" key="5">
    <source>
        <dbReference type="EMBL" id="GAD50511.1"/>
    </source>
</evidence>
<name>U2YAQ5_9SPHN</name>
<dbReference type="EMBL" id="BASZ01000009">
    <property type="protein sequence ID" value="GAD50511.1"/>
    <property type="molecule type" value="Genomic_DNA"/>
</dbReference>
<dbReference type="GO" id="GO:0000976">
    <property type="term" value="F:transcription cis-regulatory region binding"/>
    <property type="evidence" value="ECO:0007669"/>
    <property type="project" value="TreeGrafter"/>
</dbReference>
<protein>
    <submittedName>
        <fullName evidence="5">Putative AraC family transcriptional regulator</fullName>
    </submittedName>
</protein>
<dbReference type="eggNOG" id="COG2207">
    <property type="taxonomic scope" value="Bacteria"/>
</dbReference>
<dbReference type="Gene3D" id="1.10.10.60">
    <property type="entry name" value="Homeodomain-like"/>
    <property type="match status" value="1"/>
</dbReference>
<dbReference type="InterPro" id="IPR018060">
    <property type="entry name" value="HTH_AraC"/>
</dbReference>
<keyword evidence="2" id="KW-0238">DNA-binding</keyword>
<evidence type="ECO:0000259" key="4">
    <source>
        <dbReference type="PROSITE" id="PS01124"/>
    </source>
</evidence>
<keyword evidence="1" id="KW-0805">Transcription regulation</keyword>
<keyword evidence="6" id="KW-1185">Reference proteome</keyword>
<dbReference type="PANTHER" id="PTHR47894">
    <property type="entry name" value="HTH-TYPE TRANSCRIPTIONAL REGULATOR GADX"/>
    <property type="match status" value="1"/>
</dbReference>
<dbReference type="Proteomes" id="UP000016568">
    <property type="component" value="Unassembled WGS sequence"/>
</dbReference>
<sequence>MSRHKHVVSVNNGNGPTSMIVAMLDCVSEISGEPDKLLRDAGVDYSFAALKEGRVQDIALDSFIAANRACNARLREFLRHSQGPQMTEDQFTLLCRCLIGCADLREVIVTTSSFFAMFGGALGAFRPVFEPSGVTLFIEPRRHGPTDPSFMIDAFGTAVLQLLFGWLIGRSLTLERVEFAYPANVRTGFGVGLFSCPVVFDRPYNIMAFDASYLEAPVVRSAQDMRALLQTFPYDLMLGKNRETSLAEQIYAMMVNVHACERQLPSAEQVARLFGVSGWTLRRRLAEEGTGFSEIRRRCQFNLATDLLRRPDLTIDRIAEISNFSDANAFRRAFQQWAGRSPSAFRRDLAAGNIEALSLLRI</sequence>
<dbReference type="SMART" id="SM00342">
    <property type="entry name" value="HTH_ARAC"/>
    <property type="match status" value="1"/>
</dbReference>
<dbReference type="PANTHER" id="PTHR47894:SF1">
    <property type="entry name" value="HTH-TYPE TRANSCRIPTIONAL REGULATOR VQSM"/>
    <property type="match status" value="1"/>
</dbReference>
<dbReference type="PROSITE" id="PS01124">
    <property type="entry name" value="HTH_ARAC_FAMILY_2"/>
    <property type="match status" value="1"/>
</dbReference>